<dbReference type="Pfam" id="PF12819">
    <property type="entry name" value="Malectin_like"/>
    <property type="match status" value="1"/>
</dbReference>
<gene>
    <name evidence="8" type="ORF">C1H46_022382</name>
</gene>
<evidence type="ECO:0000256" key="2">
    <source>
        <dbReference type="ARBA" id="ARBA00022692"/>
    </source>
</evidence>
<sequence>MRRLGQGALDSPPTKNSAEVGTGEQAPQVEKKMWEQEMKGERRRIGRAARRLTRSGRYNESPTGITYISDENFVTTGERKLVLPEYKNKYYPSYNSLRSFPEGIRKCYKINVTSKTKYLIGAEFEYLPPSVVMGTAATPKSSNDSLNIFWEPYDETEVHHVHLHFAEVEKLQPNQSRQFNITTNGELCYGTLAPDYLSTTTIFCTAESLSGPGVENNFSIIKTGSSTLPPILNAYEIYEVKEFLISDTNQDDVEAITNIKSTYNIEKNWQGDPCNPQVYSWDGLNCSYHGNDPPRIISLNLSSSGLEG</sequence>
<dbReference type="GO" id="GO:0016020">
    <property type="term" value="C:membrane"/>
    <property type="evidence" value="ECO:0007669"/>
    <property type="project" value="UniProtKB-SubCell"/>
</dbReference>
<keyword evidence="4" id="KW-1133">Transmembrane helix</keyword>
<evidence type="ECO:0000256" key="4">
    <source>
        <dbReference type="ARBA" id="ARBA00022989"/>
    </source>
</evidence>
<proteinExistence type="predicted"/>
<organism evidence="8 9">
    <name type="scientific">Malus baccata</name>
    <name type="common">Siberian crab apple</name>
    <name type="synonym">Pyrus baccata</name>
    <dbReference type="NCBI Taxonomy" id="106549"/>
    <lineage>
        <taxon>Eukaryota</taxon>
        <taxon>Viridiplantae</taxon>
        <taxon>Streptophyta</taxon>
        <taxon>Embryophyta</taxon>
        <taxon>Tracheophyta</taxon>
        <taxon>Spermatophyta</taxon>
        <taxon>Magnoliopsida</taxon>
        <taxon>eudicotyledons</taxon>
        <taxon>Gunneridae</taxon>
        <taxon>Pentapetalae</taxon>
        <taxon>rosids</taxon>
        <taxon>fabids</taxon>
        <taxon>Rosales</taxon>
        <taxon>Rosaceae</taxon>
        <taxon>Amygdaloideae</taxon>
        <taxon>Maleae</taxon>
        <taxon>Malus</taxon>
    </lineage>
</organism>
<feature type="region of interest" description="Disordered" evidence="6">
    <location>
        <begin position="1"/>
        <end position="31"/>
    </location>
</feature>
<dbReference type="STRING" id="106549.A0A540LZY8"/>
<evidence type="ECO:0000313" key="9">
    <source>
        <dbReference type="Proteomes" id="UP000315295"/>
    </source>
</evidence>
<dbReference type="AlphaFoldDB" id="A0A540LZY8"/>
<evidence type="ECO:0000313" key="8">
    <source>
        <dbReference type="EMBL" id="TQD92057.1"/>
    </source>
</evidence>
<name>A0A540LZY8_MALBA</name>
<keyword evidence="5" id="KW-0472">Membrane</keyword>
<dbReference type="InterPro" id="IPR024788">
    <property type="entry name" value="Malectin-like_Carb-bd_dom"/>
</dbReference>
<evidence type="ECO:0000256" key="3">
    <source>
        <dbReference type="ARBA" id="ARBA00022729"/>
    </source>
</evidence>
<evidence type="ECO:0000259" key="7">
    <source>
        <dbReference type="Pfam" id="PF12819"/>
    </source>
</evidence>
<dbReference type="EMBL" id="VIEB01000403">
    <property type="protein sequence ID" value="TQD92057.1"/>
    <property type="molecule type" value="Genomic_DNA"/>
</dbReference>
<reference evidence="8 9" key="1">
    <citation type="journal article" date="2019" name="G3 (Bethesda)">
        <title>Sequencing of a Wild Apple (Malus baccata) Genome Unravels the Differences Between Cultivated and Wild Apple Species Regarding Disease Resistance and Cold Tolerance.</title>
        <authorList>
            <person name="Chen X."/>
        </authorList>
    </citation>
    <scope>NUCLEOTIDE SEQUENCE [LARGE SCALE GENOMIC DNA]</scope>
    <source>
        <strain evidence="9">cv. Shandingzi</strain>
        <tissue evidence="8">Leaves</tissue>
    </source>
</reference>
<dbReference type="PANTHER" id="PTHR45631:SF202">
    <property type="entry name" value="SENESCENCE-INDUCED RECEPTOR-LIKE SERINE_THREONINE-PROTEIN KINASE"/>
    <property type="match status" value="1"/>
</dbReference>
<dbReference type="Proteomes" id="UP000315295">
    <property type="component" value="Unassembled WGS sequence"/>
</dbReference>
<evidence type="ECO:0000256" key="6">
    <source>
        <dbReference type="SAM" id="MobiDB-lite"/>
    </source>
</evidence>
<comment type="caution">
    <text evidence="8">The sequence shown here is derived from an EMBL/GenBank/DDBJ whole genome shotgun (WGS) entry which is preliminary data.</text>
</comment>
<keyword evidence="2" id="KW-0812">Transmembrane</keyword>
<keyword evidence="3" id="KW-0732">Signal</keyword>
<feature type="domain" description="Malectin-like" evidence="7">
    <location>
        <begin position="125"/>
        <end position="240"/>
    </location>
</feature>
<evidence type="ECO:0000256" key="1">
    <source>
        <dbReference type="ARBA" id="ARBA00004167"/>
    </source>
</evidence>
<comment type="subcellular location">
    <subcellularLocation>
        <location evidence="1">Membrane</location>
        <topology evidence="1">Single-pass membrane protein</topology>
    </subcellularLocation>
</comment>
<protein>
    <recommendedName>
        <fullName evidence="7">Malectin-like domain-containing protein</fullName>
    </recommendedName>
</protein>
<accession>A0A540LZY8</accession>
<keyword evidence="9" id="KW-1185">Reference proteome</keyword>
<evidence type="ECO:0000256" key="5">
    <source>
        <dbReference type="ARBA" id="ARBA00023136"/>
    </source>
</evidence>
<dbReference type="PANTHER" id="PTHR45631">
    <property type="entry name" value="OS07G0107800 PROTEIN-RELATED"/>
    <property type="match status" value="1"/>
</dbReference>